<organism evidence="1 2">
    <name type="scientific">Zarea fungicola</name>
    <dbReference type="NCBI Taxonomy" id="93591"/>
    <lineage>
        <taxon>Eukaryota</taxon>
        <taxon>Fungi</taxon>
        <taxon>Dikarya</taxon>
        <taxon>Ascomycota</taxon>
        <taxon>Pezizomycotina</taxon>
        <taxon>Sordariomycetes</taxon>
        <taxon>Hypocreomycetidae</taxon>
        <taxon>Hypocreales</taxon>
        <taxon>Cordycipitaceae</taxon>
        <taxon>Zarea</taxon>
    </lineage>
</organism>
<evidence type="ECO:0000313" key="1">
    <source>
        <dbReference type="EMBL" id="KAJ2977214.1"/>
    </source>
</evidence>
<proteinExistence type="predicted"/>
<comment type="caution">
    <text evidence="1">The sequence shown here is derived from an EMBL/GenBank/DDBJ whole genome shotgun (WGS) entry which is preliminary data.</text>
</comment>
<dbReference type="Proteomes" id="UP001143910">
    <property type="component" value="Unassembled WGS sequence"/>
</dbReference>
<keyword evidence="2" id="KW-1185">Reference proteome</keyword>
<gene>
    <name evidence="1" type="ORF">NQ176_g4501</name>
</gene>
<reference evidence="1" key="1">
    <citation type="submission" date="2022-08" db="EMBL/GenBank/DDBJ databases">
        <title>Genome Sequence of Lecanicillium fungicola.</title>
        <authorList>
            <person name="Buettner E."/>
        </authorList>
    </citation>
    <scope>NUCLEOTIDE SEQUENCE</scope>
    <source>
        <strain evidence="1">Babe33</strain>
    </source>
</reference>
<name>A0ACC1NFL8_9HYPO</name>
<protein>
    <submittedName>
        <fullName evidence="1">Uncharacterized protein</fullName>
    </submittedName>
</protein>
<sequence>MLNSDINWAAPFQVDKLLEIRASGKKQLAGINAMSGIDKQILPSPVKVGKLGIEGDWHDLTFHGGPDKAILGYWRKSYPDRAEKFVPGGFGENFVTAHMNERNVCIGDIIQFGGSLQLQVSLPRQPCYKLNHRFALKNFAPATYQTSRTGWYYRVVREGTVAAGDEARRKEEPKVKEVWRKFNVVARKAETPRIISLTLEAEEVDETLPKSLLGAHVRLRLGNGMIRTYSIVSGDEEGAGIGNKFELGIALDEESRGGSQYIHDNVNAGDTIEVGRMTTDVRHGSMASNHVYIVGGIGITAFLAIMQKVHKINYSLELHYAVRTVEEAAFLDRTAQFRDRVIVYDKSRGERMDISRIVKSLPWNSKLYVCGPPRMMEAAKAAVEENGLSHDEVHYEAFTADVSGDPFEAVVANRGNKTFQVGEDESLLEVLRREFKDFPSSCEVGNCGTCKISLKSGQVDHRGSALVPEEQNSSMLACVSRGIGRIVLEV</sequence>
<dbReference type="EMBL" id="JANJQO010000494">
    <property type="protein sequence ID" value="KAJ2977214.1"/>
    <property type="molecule type" value="Genomic_DNA"/>
</dbReference>
<accession>A0ACC1NFL8</accession>
<evidence type="ECO:0000313" key="2">
    <source>
        <dbReference type="Proteomes" id="UP001143910"/>
    </source>
</evidence>